<protein>
    <submittedName>
        <fullName evidence="1">Uncharacterized protein</fullName>
    </submittedName>
</protein>
<dbReference type="InterPro" id="IPR058512">
    <property type="entry name" value="DUF8199"/>
</dbReference>
<dbReference type="EMBL" id="SNRY01001145">
    <property type="protein sequence ID" value="KAA6333185.1"/>
    <property type="molecule type" value="Genomic_DNA"/>
</dbReference>
<proteinExistence type="predicted"/>
<comment type="caution">
    <text evidence="1">The sequence shown here is derived from an EMBL/GenBank/DDBJ whole genome shotgun (WGS) entry which is preliminary data.</text>
</comment>
<reference evidence="1" key="1">
    <citation type="submission" date="2019-03" db="EMBL/GenBank/DDBJ databases">
        <title>Single cell metagenomics reveals metabolic interactions within the superorganism composed of flagellate Streblomastix strix and complex community of Bacteroidetes bacteria on its surface.</title>
        <authorList>
            <person name="Treitli S.C."/>
            <person name="Kolisko M."/>
            <person name="Husnik F."/>
            <person name="Keeling P."/>
            <person name="Hampl V."/>
        </authorList>
    </citation>
    <scope>NUCLEOTIDE SEQUENCE</scope>
    <source>
        <strain evidence="1">STM</strain>
    </source>
</reference>
<name>A0A5J4RIK4_9ZZZZ</name>
<dbReference type="AlphaFoldDB" id="A0A5J4RIK4"/>
<organism evidence="1">
    <name type="scientific">termite gut metagenome</name>
    <dbReference type="NCBI Taxonomy" id="433724"/>
    <lineage>
        <taxon>unclassified sequences</taxon>
        <taxon>metagenomes</taxon>
        <taxon>organismal metagenomes</taxon>
    </lineage>
</organism>
<evidence type="ECO:0000313" key="1">
    <source>
        <dbReference type="EMBL" id="KAA6333185.1"/>
    </source>
</evidence>
<gene>
    <name evidence="1" type="ORF">EZS27_018378</name>
</gene>
<dbReference type="NCBIfam" id="NF047658">
    <property type="entry name" value="HYC_CC_PP"/>
    <property type="match status" value="1"/>
</dbReference>
<accession>A0A5J4RIK4</accession>
<sequence length="154" mass="16975">MQTIGYCMKRILSIFLILVMLTAGAHPVFAIHFCKGKLHSVSLMTNESVKPCCGESAAADAPHSGHTEPLLIESHTSCCHIQEVQISTDDYQRQAQLNTIPVLPAFESAWIILNCISSNRIELDNSSTIRHLFPPGGLNKQNLDVLASICIYRI</sequence>
<dbReference type="Pfam" id="PF26622">
    <property type="entry name" value="DUF8199"/>
    <property type="match status" value="1"/>
</dbReference>
<dbReference type="InterPro" id="IPR058060">
    <property type="entry name" value="HYC_CC_PP"/>
</dbReference>